<organism evidence="2 3">
    <name type="scientific">Glomus cerebriforme</name>
    <dbReference type="NCBI Taxonomy" id="658196"/>
    <lineage>
        <taxon>Eukaryota</taxon>
        <taxon>Fungi</taxon>
        <taxon>Fungi incertae sedis</taxon>
        <taxon>Mucoromycota</taxon>
        <taxon>Glomeromycotina</taxon>
        <taxon>Glomeromycetes</taxon>
        <taxon>Glomerales</taxon>
        <taxon>Glomeraceae</taxon>
        <taxon>Glomus</taxon>
    </lineage>
</organism>
<dbReference type="AlphaFoldDB" id="A0A397SBD8"/>
<feature type="region of interest" description="Disordered" evidence="1">
    <location>
        <begin position="259"/>
        <end position="281"/>
    </location>
</feature>
<accession>A0A397SBD8</accession>
<dbReference type="OrthoDB" id="2444484at2759"/>
<keyword evidence="3" id="KW-1185">Reference proteome</keyword>
<evidence type="ECO:0000313" key="2">
    <source>
        <dbReference type="EMBL" id="RIA81327.1"/>
    </source>
</evidence>
<evidence type="ECO:0000313" key="3">
    <source>
        <dbReference type="Proteomes" id="UP000265703"/>
    </source>
</evidence>
<dbReference type="EMBL" id="QKYT01000814">
    <property type="protein sequence ID" value="RIA81327.1"/>
    <property type="molecule type" value="Genomic_DNA"/>
</dbReference>
<gene>
    <name evidence="2" type="ORF">C1645_837206</name>
</gene>
<name>A0A397SBD8_9GLOM</name>
<proteinExistence type="predicted"/>
<reference evidence="2 3" key="1">
    <citation type="submission" date="2018-06" db="EMBL/GenBank/DDBJ databases">
        <title>Comparative genomics reveals the genomic features of Rhizophagus irregularis, R. cerebriforme, R. diaphanum and Gigaspora rosea, and their symbiotic lifestyle signature.</title>
        <authorList>
            <person name="Morin E."/>
            <person name="San Clemente H."/>
            <person name="Chen E.C.H."/>
            <person name="De La Providencia I."/>
            <person name="Hainaut M."/>
            <person name="Kuo A."/>
            <person name="Kohler A."/>
            <person name="Murat C."/>
            <person name="Tang N."/>
            <person name="Roy S."/>
            <person name="Loubradou J."/>
            <person name="Henrissat B."/>
            <person name="Grigoriev I.V."/>
            <person name="Corradi N."/>
            <person name="Roux C."/>
            <person name="Martin F.M."/>
        </authorList>
    </citation>
    <scope>NUCLEOTIDE SEQUENCE [LARGE SCALE GENOMIC DNA]</scope>
    <source>
        <strain evidence="2 3">DAOM 227022</strain>
    </source>
</reference>
<evidence type="ECO:0000256" key="1">
    <source>
        <dbReference type="SAM" id="MobiDB-lite"/>
    </source>
</evidence>
<sequence>MMRIHNLVESSVTLDEQMIFSRHKTITGVSAYQHQSIKRKQNNTSLLIPNKKAALEDSTNYANKLGFSKASDLIKQYDKSNIFDEKNSDDNKLKYQKLKIPKISIENYEEIISSTFSPNKLTVDISNPQQSNIENMDIDPIESTQNSNIITSLSHNTSNNIHTEDINETTPTSKNKEIANPTINQQILVPISQKHDYNHVSFTTNNDLQQQQLVQPLLLNADQNTGPSSISQDNIYRPPGPPSMYTETIPSFYQDNEVDSNNNAFHNDLDPSHNDSHTQQSKRWLNISGWTKIHRILITLHTSYKDLPILKWDHKILPSNFLTTKSQFKSFISTLKILRDKLQSDHEKSQIEFYVTRRITDLTDNQRRLINSLLNRKPKSIILDRIQYTNQDNDTLFTKDPNIIEQEAIKHFQTLGTNNHSTQKIFESINDIPNNWQNIYSPSSSIQDHWYRLLLVEIEEPEFYNVLKSCSNNKVAGKSTIHYEDIKQADPTLHCHIIFSIINYSNFNVTPQHGQMRYYFQYPSPKHSMEFSITHTPLSY</sequence>
<feature type="region of interest" description="Disordered" evidence="1">
    <location>
        <begin position="154"/>
        <end position="179"/>
    </location>
</feature>
<feature type="compositionally biased region" description="Basic and acidic residues" evidence="1">
    <location>
        <begin position="267"/>
        <end position="276"/>
    </location>
</feature>
<protein>
    <submittedName>
        <fullName evidence="2">Uncharacterized protein</fullName>
    </submittedName>
</protein>
<comment type="caution">
    <text evidence="2">The sequence shown here is derived from an EMBL/GenBank/DDBJ whole genome shotgun (WGS) entry which is preliminary data.</text>
</comment>
<dbReference type="Proteomes" id="UP000265703">
    <property type="component" value="Unassembled WGS sequence"/>
</dbReference>